<evidence type="ECO:0000313" key="2">
    <source>
        <dbReference type="Proteomes" id="UP000800038"/>
    </source>
</evidence>
<dbReference type="Proteomes" id="UP000800038">
    <property type="component" value="Unassembled WGS sequence"/>
</dbReference>
<name>A0A6A5T4Q6_9PLEO</name>
<reference evidence="1" key="1">
    <citation type="journal article" date="2020" name="Stud. Mycol.">
        <title>101 Dothideomycetes genomes: a test case for predicting lifestyles and emergence of pathogens.</title>
        <authorList>
            <person name="Haridas S."/>
            <person name="Albert R."/>
            <person name="Binder M."/>
            <person name="Bloem J."/>
            <person name="Labutti K."/>
            <person name="Salamov A."/>
            <person name="Andreopoulos B."/>
            <person name="Baker S."/>
            <person name="Barry K."/>
            <person name="Bills G."/>
            <person name="Bluhm B."/>
            <person name="Cannon C."/>
            <person name="Castanera R."/>
            <person name="Culley D."/>
            <person name="Daum C."/>
            <person name="Ezra D."/>
            <person name="Gonzalez J."/>
            <person name="Henrissat B."/>
            <person name="Kuo A."/>
            <person name="Liang C."/>
            <person name="Lipzen A."/>
            <person name="Lutzoni F."/>
            <person name="Magnuson J."/>
            <person name="Mondo S."/>
            <person name="Nolan M."/>
            <person name="Ohm R."/>
            <person name="Pangilinan J."/>
            <person name="Park H.-J."/>
            <person name="Ramirez L."/>
            <person name="Alfaro M."/>
            <person name="Sun H."/>
            <person name="Tritt A."/>
            <person name="Yoshinaga Y."/>
            <person name="Zwiers L.-H."/>
            <person name="Turgeon B."/>
            <person name="Goodwin S."/>
            <person name="Spatafora J."/>
            <person name="Crous P."/>
            <person name="Grigoriev I."/>
        </authorList>
    </citation>
    <scope>NUCLEOTIDE SEQUENCE</scope>
    <source>
        <strain evidence="1">CBS 161.51</strain>
    </source>
</reference>
<keyword evidence="2" id="KW-1185">Reference proteome</keyword>
<proteinExistence type="predicted"/>
<evidence type="ECO:0000313" key="1">
    <source>
        <dbReference type="EMBL" id="KAF1946699.1"/>
    </source>
</evidence>
<dbReference type="EMBL" id="ML976002">
    <property type="protein sequence ID" value="KAF1946699.1"/>
    <property type="molecule type" value="Genomic_DNA"/>
</dbReference>
<dbReference type="AlphaFoldDB" id="A0A6A5T4Q6"/>
<organism evidence="1 2">
    <name type="scientific">Clathrospora elynae</name>
    <dbReference type="NCBI Taxonomy" id="706981"/>
    <lineage>
        <taxon>Eukaryota</taxon>
        <taxon>Fungi</taxon>
        <taxon>Dikarya</taxon>
        <taxon>Ascomycota</taxon>
        <taxon>Pezizomycotina</taxon>
        <taxon>Dothideomycetes</taxon>
        <taxon>Pleosporomycetidae</taxon>
        <taxon>Pleosporales</taxon>
        <taxon>Diademaceae</taxon>
        <taxon>Clathrospora</taxon>
    </lineage>
</organism>
<gene>
    <name evidence="1" type="ORF">EJ02DRAFT_450426</name>
</gene>
<protein>
    <submittedName>
        <fullName evidence="1">Uncharacterized protein</fullName>
    </submittedName>
</protein>
<sequence>MPVFTRSRIADREMFERYVGRLLERLRLQADGRIVDLTPVFDQLVRWNNSCSRNPTACKEISDEARGLQPEEYLFALRVYSSLRIV</sequence>
<accession>A0A6A5T4Q6</accession>